<evidence type="ECO:0000313" key="1">
    <source>
        <dbReference type="EMBL" id="KAF3420468.1"/>
    </source>
</evidence>
<sequence length="961" mass="110644">NQITCKIWQCSFIKLLQHFADIREEYVYFKNKFIFILSPLHPFFEINLFQDKKTKINEKLDEAQNSKKISNRILPQPLAGIYRNGATGKEIRRAQTEVALNDLNNARLHGNVLKLLDGYHSKSEDAATKNSNRKLKDFSLENILKPDAETSPILGKIDGRKDTQKKEDIEIPQRSIEENRIDDSEQNSALNKLNKYEELCRIVSSENFEENNFPDCFGPDPLLKVKQKLRYMYAESFRNKLIHDTIMRGNILSNYSTPSTSTDNFLPSNAAFCPSGSNQNVDSIFATVDNLDHCVGIKKDIENKNTPFLIPETNFKRNEITSSNLLFNLSSLNASDMGIENSLEAETLQKTSNISNEDDSINLSNHTSLEVNPPSTSISANSNIVKYFETNEFERIKEKSKPVLFVQTEAESENNYNHKKYRSRRTQTVGVLSNGLENNAEKQNLKILQQIKMKNLKHIPIILRRCNNIVTNNNNQLNLFQESMHINKEPQEMLFNAASRQNVLFTSQSLITESNENSQRLQRSTTVNTLFDTTDIENLQTCVIESPSLRNDDIYFVKNSSQQNQSQSQNLHVNGILVNKKNPSVQKTVVFTKKDSRNVGHCLYLNNEITDEMADNSNICIIRKNVSSQHEKLKNNCTTHKNCQEVPENYKTYQCSQSFDNSNYSNQEFKEISISQHQKSQICEMLAKRVQQHPKCENNKTCYNDQHVCYVMANQCKDSNNVQECSHDIVHQIEKSRKLQNSNQEFNQEDINNIDFLKGIKNLKILPIKKRFQNQCNENAVIVNEQPIKYLAFENDSKAQKVPIYLQSSKHVASADNIKVIDPNVNCHMVSCPQESTQKIIFVPTCEQNEVVYIKQQNLPHSNIAFEKCSHPRKLVLYRPEVKCVEDSSNICEVHVPKQNVMEIRKIDNDTIITNLQQTDNVKKSTQSGTNWEELHCRSNHEHDTCTRNQAIFYQKFITHI</sequence>
<gene>
    <name evidence="1" type="ORF">E2986_07667</name>
</gene>
<keyword evidence="2" id="KW-1185">Reference proteome</keyword>
<feature type="non-terminal residue" evidence="1">
    <location>
        <position position="961"/>
    </location>
</feature>
<dbReference type="EMBL" id="WNWW01000940">
    <property type="protein sequence ID" value="KAF3420468.1"/>
    <property type="molecule type" value="Genomic_DNA"/>
</dbReference>
<evidence type="ECO:0000313" key="2">
    <source>
        <dbReference type="Proteomes" id="UP000655588"/>
    </source>
</evidence>
<accession>A0A833S4A9</accession>
<protein>
    <submittedName>
        <fullName evidence="1">Uncharacterized protein</fullName>
    </submittedName>
</protein>
<organism evidence="1 2">
    <name type="scientific">Frieseomelitta varia</name>
    <dbReference type="NCBI Taxonomy" id="561572"/>
    <lineage>
        <taxon>Eukaryota</taxon>
        <taxon>Metazoa</taxon>
        <taxon>Ecdysozoa</taxon>
        <taxon>Arthropoda</taxon>
        <taxon>Hexapoda</taxon>
        <taxon>Insecta</taxon>
        <taxon>Pterygota</taxon>
        <taxon>Neoptera</taxon>
        <taxon>Endopterygota</taxon>
        <taxon>Hymenoptera</taxon>
        <taxon>Apocrita</taxon>
        <taxon>Aculeata</taxon>
        <taxon>Apoidea</taxon>
        <taxon>Anthophila</taxon>
        <taxon>Apidae</taxon>
        <taxon>Frieseomelitta</taxon>
    </lineage>
</organism>
<dbReference type="AlphaFoldDB" id="A0A833S4A9"/>
<reference evidence="1" key="1">
    <citation type="submission" date="2019-11" db="EMBL/GenBank/DDBJ databases">
        <title>The nuclear and mitochondrial genomes of Frieseomelitta varia - a highly eusocial stingless bee (Meliponini) with a permanently sterile worker caste.</title>
        <authorList>
            <person name="Freitas F.C.P."/>
            <person name="Lourenco A.P."/>
            <person name="Nunes F.M.F."/>
            <person name="Paschoal A.R."/>
            <person name="Abreu F.C.P."/>
            <person name="Barbin F.O."/>
            <person name="Bataglia L."/>
            <person name="Cardoso-Junior C.A.M."/>
            <person name="Cervoni M.S."/>
            <person name="Silva S.R."/>
            <person name="Dalarmi F."/>
            <person name="Del Lama M.A."/>
            <person name="Depintor T.S."/>
            <person name="Ferreira K.M."/>
            <person name="Goria P.S."/>
            <person name="Jaskot M.C."/>
            <person name="Lago D.C."/>
            <person name="Luna-Lucena D."/>
            <person name="Moda L.M."/>
            <person name="Nascimento L."/>
            <person name="Pedrino M."/>
            <person name="Rabico F.O."/>
            <person name="Sanches F.C."/>
            <person name="Santos D.E."/>
            <person name="Santos C.G."/>
            <person name="Vieira J."/>
            <person name="Lopes T.F."/>
            <person name="Barchuk A.R."/>
            <person name="Hartfelder K."/>
            <person name="Simoes Z.L.P."/>
            <person name="Bitondi M.M.G."/>
            <person name="Pinheiro D.G."/>
        </authorList>
    </citation>
    <scope>NUCLEOTIDE SEQUENCE</scope>
    <source>
        <strain evidence="1">USP_RPSP 00005682</strain>
        <tissue evidence="1">Whole individual</tissue>
    </source>
</reference>
<proteinExistence type="predicted"/>
<name>A0A833S4A9_9HYME</name>
<dbReference type="Proteomes" id="UP000655588">
    <property type="component" value="Unassembled WGS sequence"/>
</dbReference>
<comment type="caution">
    <text evidence="1">The sequence shown here is derived from an EMBL/GenBank/DDBJ whole genome shotgun (WGS) entry which is preliminary data.</text>
</comment>